<evidence type="ECO:0000259" key="2">
    <source>
        <dbReference type="PROSITE" id="PS50965"/>
    </source>
</evidence>
<protein>
    <submittedName>
        <fullName evidence="3">DNA-binding protein</fullName>
    </submittedName>
</protein>
<accession>A0ABX4EG46</accession>
<feature type="transmembrane region" description="Helical" evidence="1">
    <location>
        <begin position="6"/>
        <end position="23"/>
    </location>
</feature>
<gene>
    <name evidence="3" type="ORF">CIK91_09965</name>
</gene>
<keyword evidence="4" id="KW-1185">Reference proteome</keyword>
<dbReference type="PROSITE" id="PS50965">
    <property type="entry name" value="NERD"/>
    <property type="match status" value="1"/>
</dbReference>
<dbReference type="SUPFAM" id="SSF57783">
    <property type="entry name" value="Zinc beta-ribbon"/>
    <property type="match status" value="1"/>
</dbReference>
<keyword evidence="1" id="KW-0812">Transmembrane</keyword>
<dbReference type="InterPro" id="IPR011528">
    <property type="entry name" value="NERD"/>
</dbReference>
<dbReference type="RefSeq" id="WP_094448778.1">
    <property type="nucleotide sequence ID" value="NZ_CP091801.1"/>
</dbReference>
<proteinExistence type="predicted"/>
<sequence>MQSFLSILIFAAIVGLVVFGWWYNSPKQKGKRGEQRVHDILSHLPDEYHVLDDVVLKTEKGTTQIDHIVVSKYGIFAIETKNYRGKIYGDDNRKEWSQLIVTKVTYAKKWWKTYTYVTKNHFYNPVKQSIGHVFRVKELLSAYPHLKIVSIVVFAGDANLSNVESNHHVIYKESLLDVIDGYKTTYITDNDVQAVLAILTGNNIRKTVSDIQHVKNIRKAAKEVNAAINSGICPKCGGHLIERNGKYGTFYGCSNYPKCRFTTQ</sequence>
<dbReference type="Proteomes" id="UP000216189">
    <property type="component" value="Unassembled WGS sequence"/>
</dbReference>
<dbReference type="Pfam" id="PF08378">
    <property type="entry name" value="NERD"/>
    <property type="match status" value="1"/>
</dbReference>
<organism evidence="3 4">
    <name type="scientific">Segatella bryantii</name>
    <name type="common">Prevotella bryantii</name>
    <dbReference type="NCBI Taxonomy" id="77095"/>
    <lineage>
        <taxon>Bacteria</taxon>
        <taxon>Pseudomonadati</taxon>
        <taxon>Bacteroidota</taxon>
        <taxon>Bacteroidia</taxon>
        <taxon>Bacteroidales</taxon>
        <taxon>Prevotellaceae</taxon>
        <taxon>Segatella</taxon>
    </lineage>
</organism>
<evidence type="ECO:0000313" key="4">
    <source>
        <dbReference type="Proteomes" id="UP000216189"/>
    </source>
</evidence>
<dbReference type="Gene3D" id="3.30.65.10">
    <property type="entry name" value="Bacterial Topoisomerase I, domain 1"/>
    <property type="match status" value="1"/>
</dbReference>
<dbReference type="GO" id="GO:0003677">
    <property type="term" value="F:DNA binding"/>
    <property type="evidence" value="ECO:0007669"/>
    <property type="project" value="UniProtKB-KW"/>
</dbReference>
<comment type="caution">
    <text evidence="3">The sequence shown here is derived from an EMBL/GenBank/DDBJ whole genome shotgun (WGS) entry which is preliminary data.</text>
</comment>
<keyword evidence="1" id="KW-1133">Transmembrane helix</keyword>
<keyword evidence="1" id="KW-0472">Membrane</keyword>
<feature type="domain" description="NERD" evidence="2">
    <location>
        <begin position="29"/>
        <end position="159"/>
    </location>
</feature>
<reference evidence="3 4" key="1">
    <citation type="submission" date="2017-08" db="EMBL/GenBank/DDBJ databases">
        <title>Comparative genomics of non-oral Prevotella species.</title>
        <authorList>
            <person name="Accetto T."/>
            <person name="Nograsek B."/>
            <person name="Avgustin G."/>
        </authorList>
    </citation>
    <scope>NUCLEOTIDE SEQUENCE [LARGE SCALE GENOMIC DNA]</scope>
    <source>
        <strain evidence="3 4">TC1-1</strain>
    </source>
</reference>
<dbReference type="EMBL" id="NPJF01000050">
    <property type="protein sequence ID" value="OYP54139.1"/>
    <property type="molecule type" value="Genomic_DNA"/>
</dbReference>
<evidence type="ECO:0000313" key="3">
    <source>
        <dbReference type="EMBL" id="OYP54139.1"/>
    </source>
</evidence>
<name>A0ABX4EG46_SEGBR</name>
<evidence type="ECO:0000256" key="1">
    <source>
        <dbReference type="SAM" id="Phobius"/>
    </source>
</evidence>
<keyword evidence="3" id="KW-0238">DNA-binding</keyword>
<dbReference type="InterPro" id="IPR013498">
    <property type="entry name" value="Topo_IA_Znf"/>
</dbReference>
<dbReference type="Pfam" id="PF01396">
    <property type="entry name" value="Zn_ribbon_Top1"/>
    <property type="match status" value="1"/>
</dbReference>